<name>A0A9P9WYC3_9PEZI</name>
<dbReference type="Proteomes" id="UP000829685">
    <property type="component" value="Unassembled WGS sequence"/>
</dbReference>
<dbReference type="InterPro" id="IPR051478">
    <property type="entry name" value="Beta-lactamase-like_AB/R"/>
</dbReference>
<dbReference type="InterPro" id="IPR012338">
    <property type="entry name" value="Beta-lactam/transpept-like"/>
</dbReference>
<dbReference type="InterPro" id="IPR058664">
    <property type="entry name" value="ARB_00930-like_C"/>
</dbReference>
<evidence type="ECO:0000259" key="3">
    <source>
        <dbReference type="Pfam" id="PF26335"/>
    </source>
</evidence>
<proteinExistence type="predicted"/>
<dbReference type="PANTHER" id="PTHR22935:SF97">
    <property type="entry name" value="BETA-LACTAMASE-RELATED DOMAIN-CONTAINING PROTEIN"/>
    <property type="match status" value="1"/>
</dbReference>
<dbReference type="Pfam" id="PF00144">
    <property type="entry name" value="Beta-lactamase"/>
    <property type="match status" value="1"/>
</dbReference>
<dbReference type="AlphaFoldDB" id="A0A9P9WYC3"/>
<feature type="domain" description="Beta-lactamase-related" evidence="2">
    <location>
        <begin position="103"/>
        <end position="405"/>
    </location>
</feature>
<sequence>MHRPLCSRTLPVLVVCLLSFWFNGAVASLDGLCPPLGPVLPAPKEPSSNLNVQAALKLFKESVHNVTGSFNKSAVSIGVQSIHESAPMFEYHFTPPELDPRGVNKVDSNTVYRLASTSKLFPVLSVLKTEGMDLNDPITKYIPDLRSLNEHAREESPLWTVDWDDMTLGSLASHLGAPADLPMDLTTDQEIDWTEIGFPSIEDSLHLNCSLLGDPPCDRTVFWKLFGYRPPVFPPFTTSVYSNVGFALLGWAVESVTKTRFSDHVRNTIWEPTGMDHTFDSKPDDSLGFIPVNSKWWDATIGYEKAAGDYYSCLSDMIAFGISILKNQQLSPVKTRRWLKPVVSTSASNLLLGTPWEIYRFTNDTVDGRLIEIYTKMGNLFHYNSILVLIPDYGIVIDVLAAGPETSGGTLLEIITSAIKLLIPAFEDAAKDEARIAYAGTYTDTDSESSITLSLDDDGPGIKVSNWKVRGSDVFKSFAKVQTAFTHGKPPEDETVRFRMYPTGLETETQSSWRGVWTIGTPEELAEAESQFIWPMATCNTWAQLDRTQYGLQSQDHFIFTVKEVEAGKKAVSVEFPAYRVTLERQSSSMYTTHGEDSQKPLSHA</sequence>
<comment type="caution">
    <text evidence="4">The sequence shown here is derived from an EMBL/GenBank/DDBJ whole genome shotgun (WGS) entry which is preliminary data.</text>
</comment>
<dbReference type="PANTHER" id="PTHR22935">
    <property type="entry name" value="PENICILLIN-BINDING PROTEIN"/>
    <property type="match status" value="1"/>
</dbReference>
<dbReference type="EMBL" id="JAFIMR010000001">
    <property type="protein sequence ID" value="KAI1881512.1"/>
    <property type="molecule type" value="Genomic_DNA"/>
</dbReference>
<evidence type="ECO:0008006" key="6">
    <source>
        <dbReference type="Google" id="ProtNLM"/>
    </source>
</evidence>
<organism evidence="4 5">
    <name type="scientific">Neoarthrinium moseri</name>
    <dbReference type="NCBI Taxonomy" id="1658444"/>
    <lineage>
        <taxon>Eukaryota</taxon>
        <taxon>Fungi</taxon>
        <taxon>Dikarya</taxon>
        <taxon>Ascomycota</taxon>
        <taxon>Pezizomycotina</taxon>
        <taxon>Sordariomycetes</taxon>
        <taxon>Xylariomycetidae</taxon>
        <taxon>Amphisphaeriales</taxon>
        <taxon>Apiosporaceae</taxon>
        <taxon>Neoarthrinium</taxon>
    </lineage>
</organism>
<evidence type="ECO:0000313" key="4">
    <source>
        <dbReference type="EMBL" id="KAI1881512.1"/>
    </source>
</evidence>
<accession>A0A9P9WYC3</accession>
<keyword evidence="5" id="KW-1185">Reference proteome</keyword>
<dbReference type="InterPro" id="IPR001466">
    <property type="entry name" value="Beta-lactam-related"/>
</dbReference>
<gene>
    <name evidence="4" type="ORF">JX265_000338</name>
</gene>
<feature type="chain" id="PRO_5040341240" description="Beta-lactamase-related domain-containing protein" evidence="1">
    <location>
        <begin position="28"/>
        <end position="605"/>
    </location>
</feature>
<evidence type="ECO:0000313" key="5">
    <source>
        <dbReference type="Proteomes" id="UP000829685"/>
    </source>
</evidence>
<dbReference type="SUPFAM" id="SSF56601">
    <property type="entry name" value="beta-lactamase/transpeptidase-like"/>
    <property type="match status" value="1"/>
</dbReference>
<reference evidence="4" key="1">
    <citation type="submission" date="2021-03" db="EMBL/GenBank/DDBJ databases">
        <title>Revisited historic fungal species revealed as producer of novel bioactive compounds through whole genome sequencing and comparative genomics.</title>
        <authorList>
            <person name="Vignolle G.A."/>
            <person name="Hochenegger N."/>
            <person name="Mach R.L."/>
            <person name="Mach-Aigner A.R."/>
            <person name="Javad Rahimi M."/>
            <person name="Salim K.A."/>
            <person name="Chan C.M."/>
            <person name="Lim L.B.L."/>
            <person name="Cai F."/>
            <person name="Druzhinina I.S."/>
            <person name="U'Ren J.M."/>
            <person name="Derntl C."/>
        </authorList>
    </citation>
    <scope>NUCLEOTIDE SEQUENCE</scope>
    <source>
        <strain evidence="4">TUCIM 5799</strain>
    </source>
</reference>
<dbReference type="Gene3D" id="3.40.710.10">
    <property type="entry name" value="DD-peptidase/beta-lactamase superfamily"/>
    <property type="match status" value="1"/>
</dbReference>
<protein>
    <recommendedName>
        <fullName evidence="6">Beta-lactamase-related domain-containing protein</fullName>
    </recommendedName>
</protein>
<feature type="signal peptide" evidence="1">
    <location>
        <begin position="1"/>
        <end position="27"/>
    </location>
</feature>
<dbReference type="Pfam" id="PF26335">
    <property type="entry name" value="ARB_00930_C"/>
    <property type="match status" value="1"/>
</dbReference>
<feature type="domain" description="Beta-lactamase-like ARB-00930-like C-terminal" evidence="3">
    <location>
        <begin position="430"/>
        <end position="586"/>
    </location>
</feature>
<evidence type="ECO:0000256" key="1">
    <source>
        <dbReference type="SAM" id="SignalP"/>
    </source>
</evidence>
<keyword evidence="1" id="KW-0732">Signal</keyword>
<evidence type="ECO:0000259" key="2">
    <source>
        <dbReference type="Pfam" id="PF00144"/>
    </source>
</evidence>